<organism evidence="1 2">
    <name type="scientific">Chromobacterium vaccinii</name>
    <dbReference type="NCBI Taxonomy" id="1108595"/>
    <lineage>
        <taxon>Bacteria</taxon>
        <taxon>Pseudomonadati</taxon>
        <taxon>Pseudomonadota</taxon>
        <taxon>Betaproteobacteria</taxon>
        <taxon>Neisseriales</taxon>
        <taxon>Chromobacteriaceae</taxon>
        <taxon>Chromobacterium</taxon>
    </lineage>
</organism>
<name>A0A1D9LJW0_9NEIS</name>
<evidence type="ECO:0000313" key="1">
    <source>
        <dbReference type="EMBL" id="AOZ51517.1"/>
    </source>
</evidence>
<evidence type="ECO:0000313" key="2">
    <source>
        <dbReference type="Proteomes" id="UP000178776"/>
    </source>
</evidence>
<dbReference type="RefSeq" id="WP_070980682.1">
    <property type="nucleotide sequence ID" value="NZ_CP017707.1"/>
</dbReference>
<dbReference type="AlphaFoldDB" id="A0A1D9LJW0"/>
<sequence>MTWRALWLLALLPSLLAMGGQPWERGVLVEVGAYPLVKLGIERSDGAVLAIRPAEPGKGLDQAALKQLRRQLGHSIRYRAAGYAESPVYGREVILQGAEAER</sequence>
<gene>
    <name evidence="1" type="ORF">BKX93_16930</name>
</gene>
<dbReference type="STRING" id="1108595.BKX93_16930"/>
<reference evidence="1 2" key="1">
    <citation type="submission" date="2016-10" db="EMBL/GenBank/DDBJ databases">
        <title>Chromobacterium muskegensis sp. nov., an insecticidal bacterium isolated from Sphagnum bogs.</title>
        <authorList>
            <person name="Sparks M.E."/>
            <person name="Blackburn M.B."/>
            <person name="Gundersen-Rindal D.E."/>
            <person name="Mitchell A."/>
            <person name="Farrar R."/>
            <person name="Kuhar D."/>
        </authorList>
    </citation>
    <scope>NUCLEOTIDE SEQUENCE [LARGE SCALE GENOMIC DNA]</scope>
    <source>
        <strain evidence="1 2">21-1</strain>
    </source>
</reference>
<proteinExistence type="predicted"/>
<protein>
    <submittedName>
        <fullName evidence="1">Uncharacterized protein</fullName>
    </submittedName>
</protein>
<dbReference type="EMBL" id="CP017707">
    <property type="protein sequence ID" value="AOZ51517.1"/>
    <property type="molecule type" value="Genomic_DNA"/>
</dbReference>
<dbReference type="GeneID" id="68842893"/>
<accession>A0A1D9LJW0</accession>
<dbReference type="Proteomes" id="UP000178776">
    <property type="component" value="Chromosome"/>
</dbReference>
<dbReference type="KEGG" id="cvc:BKX93_16930"/>